<dbReference type="Pfam" id="PF10049">
    <property type="entry name" value="DUF2283"/>
    <property type="match status" value="1"/>
</dbReference>
<organism evidence="1 2">
    <name type="scientific">Methanobrevibacter olleyae</name>
    <dbReference type="NCBI Taxonomy" id="294671"/>
    <lineage>
        <taxon>Archaea</taxon>
        <taxon>Methanobacteriati</taxon>
        <taxon>Methanobacteriota</taxon>
        <taxon>Methanomada group</taxon>
        <taxon>Methanobacteria</taxon>
        <taxon>Methanobacteriales</taxon>
        <taxon>Methanobacteriaceae</taxon>
        <taxon>Methanobrevibacter</taxon>
    </lineage>
</organism>
<dbReference type="AlphaFoldDB" id="A0A8T3VZK4"/>
<dbReference type="EMBL" id="SUTG01000095">
    <property type="protein sequence ID" value="MBE6513455.1"/>
    <property type="molecule type" value="Genomic_DNA"/>
</dbReference>
<proteinExistence type="predicted"/>
<name>A0A8T3VZK4_METOL</name>
<dbReference type="InterPro" id="IPR019270">
    <property type="entry name" value="DUF2283"/>
</dbReference>
<evidence type="ECO:0000313" key="2">
    <source>
        <dbReference type="Proteomes" id="UP000732619"/>
    </source>
</evidence>
<evidence type="ECO:0000313" key="1">
    <source>
        <dbReference type="EMBL" id="MBE6513455.1"/>
    </source>
</evidence>
<reference evidence="1" key="1">
    <citation type="submission" date="2019-04" db="EMBL/GenBank/DDBJ databases">
        <title>Evolution of Biomass-Degrading Anaerobic Consortia Revealed by Metagenomics.</title>
        <authorList>
            <person name="Peng X."/>
        </authorList>
    </citation>
    <scope>NUCLEOTIDE SEQUENCE</scope>
    <source>
        <strain evidence="1">SIG14</strain>
    </source>
</reference>
<sequence length="84" mass="9794">MVKYDIYTYDELGDSLFLAFPVEYIFKEVIPLEEEVLLEIDREGHPHALEILNASTIFNTSKENLSNIRKVEMIIEVSEMCIKI</sequence>
<accession>A0A8T3VZK4</accession>
<protein>
    <submittedName>
        <fullName evidence="1">DUF2283 domain-containing protein</fullName>
    </submittedName>
</protein>
<comment type="caution">
    <text evidence="1">The sequence shown here is derived from an EMBL/GenBank/DDBJ whole genome shotgun (WGS) entry which is preliminary data.</text>
</comment>
<feature type="non-terminal residue" evidence="1">
    <location>
        <position position="84"/>
    </location>
</feature>
<dbReference type="Proteomes" id="UP000732619">
    <property type="component" value="Unassembled WGS sequence"/>
</dbReference>
<gene>
    <name evidence="1" type="ORF">E7Z75_10015</name>
</gene>